<evidence type="ECO:0008006" key="5">
    <source>
        <dbReference type="Google" id="ProtNLM"/>
    </source>
</evidence>
<protein>
    <recommendedName>
        <fullName evidence="5">S-adenosyl-L-methionine-dependent methyltransferase</fullName>
    </recommendedName>
</protein>
<dbReference type="Proteomes" id="UP000002640">
    <property type="component" value="Unassembled WGS sequence"/>
</dbReference>
<accession>G4Z2Y4</accession>
<dbReference type="GO" id="GO:0008168">
    <property type="term" value="F:methyltransferase activity"/>
    <property type="evidence" value="ECO:0007669"/>
    <property type="project" value="UniProtKB-KW"/>
</dbReference>
<dbReference type="InterPro" id="IPR029063">
    <property type="entry name" value="SAM-dependent_MTases_sf"/>
</dbReference>
<gene>
    <name evidence="3" type="ORF">PHYSODRAFT_354190</name>
</gene>
<evidence type="ECO:0000256" key="2">
    <source>
        <dbReference type="ARBA" id="ARBA00022679"/>
    </source>
</evidence>
<dbReference type="STRING" id="1094619.G4Z2Y4"/>
<dbReference type="PANTHER" id="PTHR43619">
    <property type="entry name" value="S-ADENOSYL-L-METHIONINE-DEPENDENT METHYLTRANSFERASE YKTD-RELATED"/>
    <property type="match status" value="1"/>
</dbReference>
<reference evidence="3 4" key="1">
    <citation type="journal article" date="2006" name="Science">
        <title>Phytophthora genome sequences uncover evolutionary origins and mechanisms of pathogenesis.</title>
        <authorList>
            <person name="Tyler B.M."/>
            <person name="Tripathy S."/>
            <person name="Zhang X."/>
            <person name="Dehal P."/>
            <person name="Jiang R.H."/>
            <person name="Aerts A."/>
            <person name="Arredondo F.D."/>
            <person name="Baxter L."/>
            <person name="Bensasson D."/>
            <person name="Beynon J.L."/>
            <person name="Chapman J."/>
            <person name="Damasceno C.M."/>
            <person name="Dorrance A.E."/>
            <person name="Dou D."/>
            <person name="Dickerman A.W."/>
            <person name="Dubchak I.L."/>
            <person name="Garbelotto M."/>
            <person name="Gijzen M."/>
            <person name="Gordon S.G."/>
            <person name="Govers F."/>
            <person name="Grunwald N.J."/>
            <person name="Huang W."/>
            <person name="Ivors K.L."/>
            <person name="Jones R.W."/>
            <person name="Kamoun S."/>
            <person name="Krampis K."/>
            <person name="Lamour K.H."/>
            <person name="Lee M.K."/>
            <person name="McDonald W.H."/>
            <person name="Medina M."/>
            <person name="Meijer H.J."/>
            <person name="Nordberg E.K."/>
            <person name="Maclean D.J."/>
            <person name="Ospina-Giraldo M.D."/>
            <person name="Morris P.F."/>
            <person name="Phuntumart V."/>
            <person name="Putnam N.H."/>
            <person name="Rash S."/>
            <person name="Rose J.K."/>
            <person name="Sakihama Y."/>
            <person name="Salamov A.A."/>
            <person name="Savidor A."/>
            <person name="Scheuring C.F."/>
            <person name="Smith B.M."/>
            <person name="Sobral B.W."/>
            <person name="Terry A."/>
            <person name="Torto-Alalibo T.A."/>
            <person name="Win J."/>
            <person name="Xu Z."/>
            <person name="Zhang H."/>
            <person name="Grigoriev I.V."/>
            <person name="Rokhsar D.S."/>
            <person name="Boore J.L."/>
        </authorList>
    </citation>
    <scope>NUCLEOTIDE SEQUENCE [LARGE SCALE GENOMIC DNA]</scope>
    <source>
        <strain evidence="3 4">P6497</strain>
    </source>
</reference>
<dbReference type="GeneID" id="20649565"/>
<organism evidence="3 4">
    <name type="scientific">Phytophthora sojae (strain P6497)</name>
    <name type="common">Soybean stem and root rot agent</name>
    <name type="synonym">Phytophthora megasperma f. sp. glycines</name>
    <dbReference type="NCBI Taxonomy" id="1094619"/>
    <lineage>
        <taxon>Eukaryota</taxon>
        <taxon>Sar</taxon>
        <taxon>Stramenopiles</taxon>
        <taxon>Oomycota</taxon>
        <taxon>Peronosporomycetes</taxon>
        <taxon>Peronosporales</taxon>
        <taxon>Peronosporaceae</taxon>
        <taxon>Phytophthora</taxon>
    </lineage>
</organism>
<dbReference type="SUPFAM" id="SSF53335">
    <property type="entry name" value="S-adenosyl-L-methionine-dependent methyltransferases"/>
    <property type="match status" value="1"/>
</dbReference>
<dbReference type="Gene3D" id="3.40.50.150">
    <property type="entry name" value="Vaccinia Virus protein VP39"/>
    <property type="match status" value="1"/>
</dbReference>
<keyword evidence="2" id="KW-0808">Transferase</keyword>
<dbReference type="AlphaFoldDB" id="G4Z2Y4"/>
<sequence>MDASLIPERHEMVVADVNDFNWEEKLLSAGFDPSAPTFWALEGLTMYLERGSNIALLKTIDILSAPGSEIWGDVGGRAPEDLCS</sequence>
<dbReference type="RefSeq" id="XP_009522034.1">
    <property type="nucleotide sequence ID" value="XM_009523739.1"/>
</dbReference>
<dbReference type="InParanoid" id="G4Z2Y4"/>
<dbReference type="EMBL" id="JH159153">
    <property type="protein sequence ID" value="EGZ19317.1"/>
    <property type="molecule type" value="Genomic_DNA"/>
</dbReference>
<evidence type="ECO:0000313" key="3">
    <source>
        <dbReference type="EMBL" id="EGZ19317.1"/>
    </source>
</evidence>
<dbReference type="GO" id="GO:0032259">
    <property type="term" value="P:methylation"/>
    <property type="evidence" value="ECO:0007669"/>
    <property type="project" value="UniProtKB-KW"/>
</dbReference>
<dbReference type="PANTHER" id="PTHR43619:SF2">
    <property type="entry name" value="S-ADENOSYL-L-METHIONINE-DEPENDENT METHYLTRANSFERASES SUPERFAMILY PROTEIN"/>
    <property type="match status" value="1"/>
</dbReference>
<dbReference type="InterPro" id="IPR007213">
    <property type="entry name" value="Ppm1/Ppm2/Tcmp"/>
</dbReference>
<dbReference type="KEGG" id="psoj:PHYSODRAFT_354190"/>
<name>G4Z2Y4_PHYSP</name>
<dbReference type="SMR" id="G4Z2Y4"/>
<proteinExistence type="predicted"/>
<keyword evidence="4" id="KW-1185">Reference proteome</keyword>
<dbReference type="Pfam" id="PF04072">
    <property type="entry name" value="LCM"/>
    <property type="match status" value="1"/>
</dbReference>
<evidence type="ECO:0000313" key="4">
    <source>
        <dbReference type="Proteomes" id="UP000002640"/>
    </source>
</evidence>
<keyword evidence="1" id="KW-0489">Methyltransferase</keyword>
<evidence type="ECO:0000256" key="1">
    <source>
        <dbReference type="ARBA" id="ARBA00022603"/>
    </source>
</evidence>